<protein>
    <submittedName>
        <fullName evidence="1">Uncharacterized protein</fullName>
    </submittedName>
</protein>
<evidence type="ECO:0000313" key="1">
    <source>
        <dbReference type="EMBL" id="KAG0569386.1"/>
    </source>
</evidence>
<dbReference type="AlphaFoldDB" id="A0A8T0HC18"/>
<accession>A0A8T0HC18</accession>
<reference evidence="1 2" key="1">
    <citation type="submission" date="2020-06" db="EMBL/GenBank/DDBJ databases">
        <title>WGS assembly of Ceratodon purpureus strain R40.</title>
        <authorList>
            <person name="Carey S.B."/>
            <person name="Jenkins J."/>
            <person name="Shu S."/>
            <person name="Lovell J.T."/>
            <person name="Sreedasyam A."/>
            <person name="Maumus F."/>
            <person name="Tiley G.P."/>
            <person name="Fernandez-Pozo N."/>
            <person name="Barry K."/>
            <person name="Chen C."/>
            <person name="Wang M."/>
            <person name="Lipzen A."/>
            <person name="Daum C."/>
            <person name="Saski C.A."/>
            <person name="Payton A.C."/>
            <person name="Mcbreen J.C."/>
            <person name="Conrad R.E."/>
            <person name="Kollar L.M."/>
            <person name="Olsson S."/>
            <person name="Huttunen S."/>
            <person name="Landis J.B."/>
            <person name="Wickett N.J."/>
            <person name="Johnson M.G."/>
            <person name="Rensing S.A."/>
            <person name="Grimwood J."/>
            <person name="Schmutz J."/>
            <person name="Mcdaniel S.F."/>
        </authorList>
    </citation>
    <scope>NUCLEOTIDE SEQUENCE [LARGE SCALE GENOMIC DNA]</scope>
    <source>
        <strain evidence="1 2">R40</strain>
    </source>
</reference>
<name>A0A8T0HC18_CERPU</name>
<comment type="caution">
    <text evidence="1">The sequence shown here is derived from an EMBL/GenBank/DDBJ whole genome shotgun (WGS) entry which is preliminary data.</text>
</comment>
<organism evidence="1 2">
    <name type="scientific">Ceratodon purpureus</name>
    <name type="common">Fire moss</name>
    <name type="synonym">Dicranum purpureum</name>
    <dbReference type="NCBI Taxonomy" id="3225"/>
    <lineage>
        <taxon>Eukaryota</taxon>
        <taxon>Viridiplantae</taxon>
        <taxon>Streptophyta</taxon>
        <taxon>Embryophyta</taxon>
        <taxon>Bryophyta</taxon>
        <taxon>Bryophytina</taxon>
        <taxon>Bryopsida</taxon>
        <taxon>Dicranidae</taxon>
        <taxon>Pseudoditrichales</taxon>
        <taxon>Ditrichaceae</taxon>
        <taxon>Ceratodon</taxon>
    </lineage>
</organism>
<proteinExistence type="predicted"/>
<evidence type="ECO:0000313" key="2">
    <source>
        <dbReference type="Proteomes" id="UP000822688"/>
    </source>
</evidence>
<gene>
    <name evidence="1" type="ORF">KC19_6G086900</name>
</gene>
<keyword evidence="2" id="KW-1185">Reference proteome</keyword>
<dbReference type="Proteomes" id="UP000822688">
    <property type="component" value="Chromosome 6"/>
</dbReference>
<dbReference type="EMBL" id="CM026427">
    <property type="protein sequence ID" value="KAG0569386.1"/>
    <property type="molecule type" value="Genomic_DNA"/>
</dbReference>
<sequence>MQAVIEGPTCNEMKVFTHAYQFFISCKLQYEGAVEVCTGKLNDLCHVIRWVSMFTCQAESDDVTGPSLQLVMTWTLETDYRRTQTR</sequence>